<keyword evidence="1" id="KW-1133">Transmembrane helix</keyword>
<dbReference type="AlphaFoldDB" id="A0A6H1ZY55"/>
<evidence type="ECO:0000313" key="2">
    <source>
        <dbReference type="EMBL" id="QJA52504.1"/>
    </source>
</evidence>
<dbReference type="EMBL" id="MT144864">
    <property type="protein sequence ID" value="QJI00614.1"/>
    <property type="molecule type" value="Genomic_DNA"/>
</dbReference>
<feature type="transmembrane region" description="Helical" evidence="1">
    <location>
        <begin position="93"/>
        <end position="124"/>
    </location>
</feature>
<gene>
    <name evidence="2" type="ORF">TM448A02764_0004</name>
    <name evidence="3" type="ORF">TM448B02009_0009</name>
</gene>
<sequence length="142" mass="16141">MNPALFDPDDWRTESLPAVLRLLHRVYLYAACRVTGHAAHALNGVLVWLLIGGPLWLPLSWFWVGPMVFYTDRDGRYLLSGDGEVLDHAGDVVWVYAVGIALWCPWWALTAWMVPTLAVQVAYWMRPAPGWMPRESLLWGHG</sequence>
<name>A0A6H1ZY55_9ZZZZ</name>
<organism evidence="2">
    <name type="scientific">viral metagenome</name>
    <dbReference type="NCBI Taxonomy" id="1070528"/>
    <lineage>
        <taxon>unclassified sequences</taxon>
        <taxon>metagenomes</taxon>
        <taxon>organismal metagenomes</taxon>
    </lineage>
</organism>
<feature type="transmembrane region" description="Helical" evidence="1">
    <location>
        <begin position="45"/>
        <end position="64"/>
    </location>
</feature>
<reference evidence="2" key="1">
    <citation type="submission" date="2020-03" db="EMBL/GenBank/DDBJ databases">
        <title>The deep terrestrial virosphere.</title>
        <authorList>
            <person name="Holmfeldt K."/>
            <person name="Nilsson E."/>
            <person name="Simone D."/>
            <person name="Lopez-Fernandez M."/>
            <person name="Wu X."/>
            <person name="de Brujin I."/>
            <person name="Lundin D."/>
            <person name="Andersson A."/>
            <person name="Bertilsson S."/>
            <person name="Dopson M."/>
        </authorList>
    </citation>
    <scope>NUCLEOTIDE SEQUENCE</scope>
    <source>
        <strain evidence="2">TM448A02764</strain>
        <strain evidence="3">TM448B02009</strain>
    </source>
</reference>
<keyword evidence="1" id="KW-0472">Membrane</keyword>
<protein>
    <submittedName>
        <fullName evidence="2">Uncharacterized protein</fullName>
    </submittedName>
</protein>
<accession>A0A6H1ZY55</accession>
<proteinExistence type="predicted"/>
<evidence type="ECO:0000313" key="3">
    <source>
        <dbReference type="EMBL" id="QJI00614.1"/>
    </source>
</evidence>
<keyword evidence="1" id="KW-0812">Transmembrane</keyword>
<evidence type="ECO:0000256" key="1">
    <source>
        <dbReference type="SAM" id="Phobius"/>
    </source>
</evidence>
<dbReference type="EMBL" id="MT144345">
    <property type="protein sequence ID" value="QJA52504.1"/>
    <property type="molecule type" value="Genomic_DNA"/>
</dbReference>